<keyword evidence="2" id="KW-1185">Reference proteome</keyword>
<evidence type="ECO:0000313" key="1">
    <source>
        <dbReference type="EMBL" id="PLS26003.1"/>
    </source>
</evidence>
<name>A0A2N5IVM1_9BIFI</name>
<comment type="caution">
    <text evidence="1">The sequence shown here is derived from an EMBL/GenBank/DDBJ whole genome shotgun (WGS) entry which is preliminary data.</text>
</comment>
<dbReference type="Proteomes" id="UP000235034">
    <property type="component" value="Unassembled WGS sequence"/>
</dbReference>
<gene>
    <name evidence="1" type="ORF">Uis4E_2178</name>
</gene>
<dbReference type="AlphaFoldDB" id="A0A2N5IVM1"/>
<reference evidence="1 2" key="1">
    <citation type="submission" date="2017-07" db="EMBL/GenBank/DDBJ databases">
        <title>Bifidobacterium novel species.</title>
        <authorList>
            <person name="Lugli G.A."/>
            <person name="Milani C."/>
            <person name="Duranti S."/>
            <person name="Mangifesta M."/>
        </authorList>
    </citation>
    <scope>NUCLEOTIDE SEQUENCE [LARGE SCALE GENOMIC DNA]</scope>
    <source>
        <strain evidence="1 2">77</strain>
    </source>
</reference>
<evidence type="ECO:0000313" key="2">
    <source>
        <dbReference type="Proteomes" id="UP000235034"/>
    </source>
</evidence>
<protein>
    <submittedName>
        <fullName evidence="1">Uncharacterized protein</fullName>
    </submittedName>
</protein>
<proteinExistence type="predicted"/>
<accession>A0A2N5IVM1</accession>
<sequence length="70" mass="7764">MRLLVIRFLARRALAYLKKADSALVALWCEMNGAGPSSMRSVTGAVMHLNTRHEQEVLLDLIELIDKGVA</sequence>
<organism evidence="1 2">
    <name type="scientific">Bifidobacterium parmae</name>
    <dbReference type="NCBI Taxonomy" id="361854"/>
    <lineage>
        <taxon>Bacteria</taxon>
        <taxon>Bacillati</taxon>
        <taxon>Actinomycetota</taxon>
        <taxon>Actinomycetes</taxon>
        <taxon>Bifidobacteriales</taxon>
        <taxon>Bifidobacteriaceae</taxon>
        <taxon>Bifidobacterium</taxon>
    </lineage>
</organism>
<dbReference type="RefSeq" id="WP_101623234.1">
    <property type="nucleotide sequence ID" value="NZ_NMWT01000036.1"/>
</dbReference>
<dbReference type="EMBL" id="NMWT01000036">
    <property type="protein sequence ID" value="PLS26003.1"/>
    <property type="molecule type" value="Genomic_DNA"/>
</dbReference>